<keyword evidence="3" id="KW-0444">Lipid biosynthesis</keyword>
<evidence type="ECO:0000256" key="3">
    <source>
        <dbReference type="ARBA" id="ARBA00022516"/>
    </source>
</evidence>
<evidence type="ECO:0000256" key="8">
    <source>
        <dbReference type="ARBA" id="ARBA00023098"/>
    </source>
</evidence>
<keyword evidence="6" id="KW-0809">Transit peptide</keyword>
<sequence>MATSGVLRQLMYTAHGPPLSALAMRSGTIPTPGASEVLVKFLASPINPSDINQVEGVYPKSPSLPAVGGNEGLAEVVQVGRDCATDLKEGDRVIPRWSCLGTWTSHLASDAGNFIKLPGDVDPLQAATLSVNPCTAYRMLHDFCQLQPGDYVVQNGATSAVGQAAIQLAKVFGWKTINIVRKRPEDQAKGDAEMRAHLQELGADHIVYDDELMEPDTRALFKETRPRLALNCVGGKPLSTLCKVMPQHGTVVTYGGMSKKPIMLPTAALIFQDLHFHGFWMTRWNDTTDLAERQRMLDTLLDLIRSGQLATRVQTHALENWEEAITQATAPYKLDKHVLVF</sequence>
<comment type="similarity">
    <text evidence="2">Belongs to the zinc-containing alcohol dehydrogenase family. Quinone oxidoreductase subfamily.</text>
</comment>
<protein>
    <recommendedName>
        <fullName evidence="11">enoyl-[acyl-carrier-protein] reductase</fullName>
        <ecNumber evidence="11">1.3.1.104</ecNumber>
    </recommendedName>
</protein>
<dbReference type="CDD" id="cd08290">
    <property type="entry name" value="ETR"/>
    <property type="match status" value="1"/>
</dbReference>
<keyword evidence="5" id="KW-0521">NADP</keyword>
<dbReference type="Gene3D" id="3.40.50.720">
    <property type="entry name" value="NAD(P)-binding Rossmann-like Domain"/>
    <property type="match status" value="1"/>
</dbReference>
<dbReference type="Proteomes" id="UP000007799">
    <property type="component" value="Unassembled WGS sequence"/>
</dbReference>
<evidence type="ECO:0000256" key="5">
    <source>
        <dbReference type="ARBA" id="ARBA00022857"/>
    </source>
</evidence>
<evidence type="ECO:0000256" key="12">
    <source>
        <dbReference type="ARBA" id="ARBA00048843"/>
    </source>
</evidence>
<dbReference type="OrthoDB" id="7482721at2759"/>
<evidence type="ECO:0000313" key="14">
    <source>
        <dbReference type="EMBL" id="EGD80978.1"/>
    </source>
</evidence>
<keyword evidence="10" id="KW-0275">Fatty acid biosynthesis</keyword>
<dbReference type="InterPro" id="IPR051034">
    <property type="entry name" value="Mito_Enoyl-ACP_Reductase"/>
</dbReference>
<gene>
    <name evidence="14" type="ORF">PTSG_01560</name>
</gene>
<dbReference type="Pfam" id="PF00107">
    <property type="entry name" value="ADH_zinc_N"/>
    <property type="match status" value="1"/>
</dbReference>
<organism evidence="15">
    <name type="scientific">Salpingoeca rosetta (strain ATCC 50818 / BSB-021)</name>
    <dbReference type="NCBI Taxonomy" id="946362"/>
    <lineage>
        <taxon>Eukaryota</taxon>
        <taxon>Choanoflagellata</taxon>
        <taxon>Craspedida</taxon>
        <taxon>Salpingoecidae</taxon>
        <taxon>Salpingoeca</taxon>
    </lineage>
</organism>
<keyword evidence="8" id="KW-0443">Lipid metabolism</keyword>
<dbReference type="STRING" id="946362.F2U0Q0"/>
<dbReference type="SMART" id="SM00829">
    <property type="entry name" value="PKS_ER"/>
    <property type="match status" value="1"/>
</dbReference>
<dbReference type="EC" id="1.3.1.104" evidence="11"/>
<dbReference type="GO" id="GO:0141148">
    <property type="term" value="F:enoyl-[acyl-carrier-protein] reductase (NADPH) activity"/>
    <property type="evidence" value="ECO:0007669"/>
    <property type="project" value="UniProtKB-EC"/>
</dbReference>
<evidence type="ECO:0000256" key="10">
    <source>
        <dbReference type="ARBA" id="ARBA00023160"/>
    </source>
</evidence>
<dbReference type="FunFam" id="3.40.50.720:FF:000112">
    <property type="entry name" value="Enoyl-[acyl-carrier-protein] reductase 1, mitochondrial"/>
    <property type="match status" value="1"/>
</dbReference>
<evidence type="ECO:0000256" key="6">
    <source>
        <dbReference type="ARBA" id="ARBA00022946"/>
    </source>
</evidence>
<dbReference type="InterPro" id="IPR011032">
    <property type="entry name" value="GroES-like_sf"/>
</dbReference>
<name>F2U0Q0_SALR5</name>
<dbReference type="SUPFAM" id="SSF51735">
    <property type="entry name" value="NAD(P)-binding Rossmann-fold domains"/>
    <property type="match status" value="1"/>
</dbReference>
<dbReference type="GeneID" id="16078134"/>
<reference evidence="14" key="1">
    <citation type="submission" date="2009-08" db="EMBL/GenBank/DDBJ databases">
        <title>Annotation of Salpingoeca rosetta.</title>
        <authorList>
            <consortium name="The Broad Institute Genome Sequencing Platform"/>
            <person name="Russ C."/>
            <person name="Cuomo C."/>
            <person name="Burger G."/>
            <person name="Gray M.W."/>
            <person name="Holland P.W.H."/>
            <person name="King N."/>
            <person name="Lang F.B.F."/>
            <person name="Roger A.J."/>
            <person name="Ruiz-Trillo I."/>
            <person name="Young S.K."/>
            <person name="Zeng Q."/>
            <person name="Gargeya S."/>
            <person name="Alvarado L."/>
            <person name="Berlin A."/>
            <person name="Chapman S.B."/>
            <person name="Chen Z."/>
            <person name="Freedman E."/>
            <person name="Gellesch M."/>
            <person name="Goldberg J."/>
            <person name="Griggs A."/>
            <person name="Gujja S."/>
            <person name="Heilman E."/>
            <person name="Heiman D."/>
            <person name="Howarth C."/>
            <person name="Mehta T."/>
            <person name="Neiman D."/>
            <person name="Pearson M."/>
            <person name="Roberts A."/>
            <person name="Saif S."/>
            <person name="Shea T."/>
            <person name="Shenoy N."/>
            <person name="Sisk P."/>
            <person name="Stolte C."/>
            <person name="Sykes S."/>
            <person name="White J."/>
            <person name="Yandava C."/>
            <person name="Haas B."/>
            <person name="Nusbaum C."/>
            <person name="Birren B."/>
        </authorList>
    </citation>
    <scope>NUCLEOTIDE SEQUENCE [LARGE SCALE GENOMIC DNA]</scope>
    <source>
        <strain evidence="14">ATCC 50818</strain>
    </source>
</reference>
<dbReference type="PANTHER" id="PTHR43981:SF2">
    <property type="entry name" value="ENOYL-[ACYL-CARRIER-PROTEIN] REDUCTASE, MITOCHONDRIAL"/>
    <property type="match status" value="1"/>
</dbReference>
<keyword evidence="9" id="KW-0496">Mitochondrion</keyword>
<evidence type="ECO:0000256" key="9">
    <source>
        <dbReference type="ARBA" id="ARBA00023128"/>
    </source>
</evidence>
<dbReference type="InterPro" id="IPR013149">
    <property type="entry name" value="ADH-like_C"/>
</dbReference>
<evidence type="ECO:0000256" key="7">
    <source>
        <dbReference type="ARBA" id="ARBA00023002"/>
    </source>
</evidence>
<dbReference type="SUPFAM" id="SSF50129">
    <property type="entry name" value="GroES-like"/>
    <property type="match status" value="1"/>
</dbReference>
<dbReference type="InParanoid" id="F2U0Q0"/>
<dbReference type="InterPro" id="IPR013154">
    <property type="entry name" value="ADH-like_N"/>
</dbReference>
<dbReference type="AlphaFoldDB" id="F2U0Q0"/>
<evidence type="ECO:0000256" key="11">
    <source>
        <dbReference type="ARBA" id="ARBA00038963"/>
    </source>
</evidence>
<dbReference type="eggNOG" id="KOG0025">
    <property type="taxonomic scope" value="Eukaryota"/>
</dbReference>
<dbReference type="KEGG" id="sre:PTSG_01560"/>
<dbReference type="GO" id="GO:0006633">
    <property type="term" value="P:fatty acid biosynthetic process"/>
    <property type="evidence" value="ECO:0007669"/>
    <property type="project" value="UniProtKB-KW"/>
</dbReference>
<dbReference type="PANTHER" id="PTHR43981">
    <property type="entry name" value="ENOYL-[ACYL-CARRIER-PROTEIN] REDUCTASE, MITOCHONDRIAL"/>
    <property type="match status" value="1"/>
</dbReference>
<dbReference type="EMBL" id="GL832958">
    <property type="protein sequence ID" value="EGD80978.1"/>
    <property type="molecule type" value="Genomic_DNA"/>
</dbReference>
<comment type="subcellular location">
    <subcellularLocation>
        <location evidence="1">Mitochondrion</location>
    </subcellularLocation>
</comment>
<dbReference type="GO" id="GO:0005739">
    <property type="term" value="C:mitochondrion"/>
    <property type="evidence" value="ECO:0007669"/>
    <property type="project" value="UniProtKB-SubCell"/>
</dbReference>
<evidence type="ECO:0000259" key="13">
    <source>
        <dbReference type="SMART" id="SM00829"/>
    </source>
</evidence>
<evidence type="ECO:0000313" key="15">
    <source>
        <dbReference type="Proteomes" id="UP000007799"/>
    </source>
</evidence>
<dbReference type="Gene3D" id="3.90.180.10">
    <property type="entry name" value="Medium-chain alcohol dehydrogenases, catalytic domain"/>
    <property type="match status" value="1"/>
</dbReference>
<dbReference type="OMA" id="YGYTQSK"/>
<dbReference type="InterPro" id="IPR020843">
    <property type="entry name" value="ER"/>
</dbReference>
<dbReference type="InterPro" id="IPR036291">
    <property type="entry name" value="NAD(P)-bd_dom_sf"/>
</dbReference>
<feature type="domain" description="Enoyl reductase (ER)" evidence="13">
    <location>
        <begin position="16"/>
        <end position="341"/>
    </location>
</feature>
<dbReference type="Pfam" id="PF08240">
    <property type="entry name" value="ADH_N"/>
    <property type="match status" value="1"/>
</dbReference>
<proteinExistence type="inferred from homology"/>
<dbReference type="RefSeq" id="XP_004997539.1">
    <property type="nucleotide sequence ID" value="XM_004997482.1"/>
</dbReference>
<keyword evidence="4" id="KW-0276">Fatty acid metabolism</keyword>
<dbReference type="FunCoup" id="F2U0Q0">
    <property type="interactions" value="1429"/>
</dbReference>
<keyword evidence="7" id="KW-0560">Oxidoreductase</keyword>
<keyword evidence="15" id="KW-1185">Reference proteome</keyword>
<accession>F2U0Q0</accession>
<evidence type="ECO:0000256" key="2">
    <source>
        <dbReference type="ARBA" id="ARBA00010371"/>
    </source>
</evidence>
<evidence type="ECO:0000256" key="1">
    <source>
        <dbReference type="ARBA" id="ARBA00004173"/>
    </source>
</evidence>
<evidence type="ECO:0000256" key="4">
    <source>
        <dbReference type="ARBA" id="ARBA00022832"/>
    </source>
</evidence>
<comment type="catalytic activity">
    <reaction evidence="12">
        <text>a 2,3-saturated acyl-[ACP] + NADP(+) = a (2E)-enoyl-[ACP] + NADPH + H(+)</text>
        <dbReference type="Rhea" id="RHEA:22564"/>
        <dbReference type="Rhea" id="RHEA-COMP:9925"/>
        <dbReference type="Rhea" id="RHEA-COMP:9926"/>
        <dbReference type="ChEBI" id="CHEBI:15378"/>
        <dbReference type="ChEBI" id="CHEBI:57783"/>
        <dbReference type="ChEBI" id="CHEBI:58349"/>
        <dbReference type="ChEBI" id="CHEBI:78784"/>
        <dbReference type="ChEBI" id="CHEBI:78785"/>
        <dbReference type="EC" id="1.3.1.104"/>
    </reaction>
</comment>